<keyword evidence="1" id="KW-0768">Sushi</keyword>
<keyword evidence="4" id="KW-0325">Glycoprotein</keyword>
<feature type="domain" description="Sushi" evidence="6">
    <location>
        <begin position="79"/>
        <end position="148"/>
    </location>
</feature>
<evidence type="ECO:0000256" key="1">
    <source>
        <dbReference type="ARBA" id="ARBA00022659"/>
    </source>
</evidence>
<dbReference type="SUPFAM" id="SSF57535">
    <property type="entry name" value="Complement control module/SCR domain"/>
    <property type="match status" value="2"/>
</dbReference>
<sequence length="234" mass="23875">MKTFTPKRSKKVSRDSFVLTLFFLHFMACHAPPAGEGGGPGAGTLCGANEYVSSNICTTCPAGTTNAANDDASGADTSCDATDPDPNALPAQVIRADTSQTGSTTDTATFTYSCNNGYQLVRSATTTFTCTGTGAGTSAWQGGTIPTCAAVSCDEANDPQPNTLSAQVIRTDSGQTGTTTATATFTYSCNNGYQVVGSPTTTFTCTATGVGTSAWQGGTVPTCTDQNQFAPPLR</sequence>
<keyword evidence="2" id="KW-0677">Repeat</keyword>
<proteinExistence type="predicted"/>
<evidence type="ECO:0000256" key="2">
    <source>
        <dbReference type="ARBA" id="ARBA00022737"/>
    </source>
</evidence>
<evidence type="ECO:0000259" key="6">
    <source>
        <dbReference type="SMART" id="SM00032"/>
    </source>
</evidence>
<evidence type="ECO:0000256" key="4">
    <source>
        <dbReference type="ARBA" id="ARBA00023180"/>
    </source>
</evidence>
<dbReference type="SMART" id="SM00032">
    <property type="entry name" value="CCP"/>
    <property type="match status" value="2"/>
</dbReference>
<keyword evidence="3" id="KW-1015">Disulfide bond</keyword>
<evidence type="ECO:0000256" key="5">
    <source>
        <dbReference type="SAM" id="SignalP"/>
    </source>
</evidence>
<dbReference type="Gene3D" id="2.10.70.10">
    <property type="entry name" value="Complement Module, domain 1"/>
    <property type="match status" value="2"/>
</dbReference>
<dbReference type="EMBL" id="CDMZ01003039">
    <property type="protein sequence ID" value="CEM44871.1"/>
    <property type="molecule type" value="Genomic_DNA"/>
</dbReference>
<name>A0A0G4HL75_9ALVE</name>
<dbReference type="InterPro" id="IPR050350">
    <property type="entry name" value="Compl-Cell_Adhes-Reg"/>
</dbReference>
<gene>
    <name evidence="7" type="ORF">Cvel_7318</name>
</gene>
<dbReference type="AlphaFoldDB" id="A0A0G4HL75"/>
<feature type="signal peptide" evidence="5">
    <location>
        <begin position="1"/>
        <end position="31"/>
    </location>
</feature>
<keyword evidence="5" id="KW-0732">Signal</keyword>
<protein>
    <recommendedName>
        <fullName evidence="6">Sushi domain-containing protein</fullName>
    </recommendedName>
</protein>
<accession>A0A0G4HL75</accession>
<dbReference type="PANTHER" id="PTHR19325">
    <property type="entry name" value="COMPLEMENT COMPONENT-RELATED SUSHI DOMAIN-CONTAINING"/>
    <property type="match status" value="1"/>
</dbReference>
<dbReference type="PANTHER" id="PTHR19325:SF575">
    <property type="entry name" value="LOCOMOTION-RELATED PROTEIN HIKARU GENKI"/>
    <property type="match status" value="1"/>
</dbReference>
<dbReference type="PhylomeDB" id="A0A0G4HL75"/>
<dbReference type="InterPro" id="IPR035976">
    <property type="entry name" value="Sushi/SCR/CCP_sf"/>
</dbReference>
<dbReference type="Pfam" id="PF00084">
    <property type="entry name" value="Sushi"/>
    <property type="match status" value="2"/>
</dbReference>
<organism evidence="7">
    <name type="scientific">Chromera velia CCMP2878</name>
    <dbReference type="NCBI Taxonomy" id="1169474"/>
    <lineage>
        <taxon>Eukaryota</taxon>
        <taxon>Sar</taxon>
        <taxon>Alveolata</taxon>
        <taxon>Colpodellida</taxon>
        <taxon>Chromeraceae</taxon>
        <taxon>Chromera</taxon>
    </lineage>
</organism>
<dbReference type="InterPro" id="IPR000436">
    <property type="entry name" value="Sushi_SCR_CCP_dom"/>
</dbReference>
<feature type="domain" description="Sushi" evidence="6">
    <location>
        <begin position="153"/>
        <end position="223"/>
    </location>
</feature>
<dbReference type="VEuPathDB" id="CryptoDB:Cvel_7318"/>
<reference evidence="7" key="1">
    <citation type="submission" date="2014-11" db="EMBL/GenBank/DDBJ databases">
        <authorList>
            <person name="Otto D Thomas"/>
            <person name="Naeem Raeece"/>
        </authorList>
    </citation>
    <scope>NUCLEOTIDE SEQUENCE</scope>
</reference>
<feature type="chain" id="PRO_5005191947" description="Sushi domain-containing protein" evidence="5">
    <location>
        <begin position="32"/>
        <end position="234"/>
    </location>
</feature>
<evidence type="ECO:0000256" key="3">
    <source>
        <dbReference type="ARBA" id="ARBA00023157"/>
    </source>
</evidence>
<evidence type="ECO:0000313" key="7">
    <source>
        <dbReference type="EMBL" id="CEM44871.1"/>
    </source>
</evidence>